<feature type="domain" description="TMEM205-like" evidence="6">
    <location>
        <begin position="17"/>
        <end position="126"/>
    </location>
</feature>
<evidence type="ECO:0000256" key="5">
    <source>
        <dbReference type="SAM" id="Phobius"/>
    </source>
</evidence>
<keyword evidence="3 5" id="KW-1133">Transmembrane helix</keyword>
<dbReference type="EMBL" id="NCSJ02000016">
    <property type="protein sequence ID" value="RFU34765.1"/>
    <property type="molecule type" value="Genomic_DNA"/>
</dbReference>
<evidence type="ECO:0000256" key="1">
    <source>
        <dbReference type="ARBA" id="ARBA00004370"/>
    </source>
</evidence>
<protein>
    <recommendedName>
        <fullName evidence="6">TMEM205-like domain-containing protein</fullName>
    </recommendedName>
</protein>
<feature type="non-terminal residue" evidence="7">
    <location>
        <position position="129"/>
    </location>
</feature>
<evidence type="ECO:0000313" key="7">
    <source>
        <dbReference type="EMBL" id="RFU34765.1"/>
    </source>
</evidence>
<dbReference type="InterPro" id="IPR025423">
    <property type="entry name" value="TMEM205-like"/>
</dbReference>
<dbReference type="Pfam" id="PF13664">
    <property type="entry name" value="DUF4149"/>
    <property type="match status" value="1"/>
</dbReference>
<organism evidence="7 8">
    <name type="scientific">Scytalidium lignicola</name>
    <name type="common">Hyphomycete</name>
    <dbReference type="NCBI Taxonomy" id="5539"/>
    <lineage>
        <taxon>Eukaryota</taxon>
        <taxon>Fungi</taxon>
        <taxon>Dikarya</taxon>
        <taxon>Ascomycota</taxon>
        <taxon>Pezizomycotina</taxon>
        <taxon>Leotiomycetes</taxon>
        <taxon>Leotiomycetes incertae sedis</taxon>
        <taxon>Scytalidium</taxon>
    </lineage>
</organism>
<dbReference type="STRING" id="5539.A0A3E2HN02"/>
<keyword evidence="2 5" id="KW-0812">Transmembrane</keyword>
<feature type="transmembrane region" description="Helical" evidence="5">
    <location>
        <begin position="15"/>
        <end position="40"/>
    </location>
</feature>
<feature type="transmembrane region" description="Helical" evidence="5">
    <location>
        <begin position="93"/>
        <end position="118"/>
    </location>
</feature>
<gene>
    <name evidence="7" type="ORF">B7463_g1512</name>
</gene>
<comment type="caution">
    <text evidence="7">The sequence shown here is derived from an EMBL/GenBank/DDBJ whole genome shotgun (WGS) entry which is preliminary data.</text>
</comment>
<feature type="transmembrane region" description="Helical" evidence="5">
    <location>
        <begin position="52"/>
        <end position="73"/>
    </location>
</feature>
<evidence type="ECO:0000256" key="3">
    <source>
        <dbReference type="ARBA" id="ARBA00022989"/>
    </source>
</evidence>
<proteinExistence type="predicted"/>
<accession>A0A3E2HN02</accession>
<dbReference type="InterPro" id="IPR053009">
    <property type="entry name" value="Xanthocillin_Biosynth-Assoc"/>
</dbReference>
<sequence>MPDLSIFKSPAPYHIITYGTLLGTQFYQSFVGGIISFRALPRPQFSALQQKIFPVYFAMQTALPAALILTYPGPKSGLTPSGIPGALAEANRWTVLAPLISVLVTGLVNMVVIGPATVRIMKERKHQGG</sequence>
<comment type="subcellular location">
    <subcellularLocation>
        <location evidence="1">Membrane</location>
    </subcellularLocation>
</comment>
<dbReference type="AlphaFoldDB" id="A0A3E2HN02"/>
<evidence type="ECO:0000313" key="8">
    <source>
        <dbReference type="Proteomes" id="UP000258309"/>
    </source>
</evidence>
<reference evidence="7 8" key="1">
    <citation type="submission" date="2018-05" db="EMBL/GenBank/DDBJ databases">
        <title>Draft genome sequence of Scytalidium lignicola DSM 105466, a ubiquitous saprotrophic fungus.</title>
        <authorList>
            <person name="Buettner E."/>
            <person name="Gebauer A.M."/>
            <person name="Hofrichter M."/>
            <person name="Liers C."/>
            <person name="Kellner H."/>
        </authorList>
    </citation>
    <scope>NUCLEOTIDE SEQUENCE [LARGE SCALE GENOMIC DNA]</scope>
    <source>
        <strain evidence="7 8">DSM 105466</strain>
    </source>
</reference>
<evidence type="ECO:0000256" key="4">
    <source>
        <dbReference type="ARBA" id="ARBA00023136"/>
    </source>
</evidence>
<keyword evidence="8" id="KW-1185">Reference proteome</keyword>
<dbReference type="OrthoDB" id="1641132at2759"/>
<dbReference type="PANTHER" id="PTHR23241">
    <property type="entry name" value="LATE EMBRYOGENESIS ABUNDANT PLANTS LEA-RELATED"/>
    <property type="match status" value="1"/>
</dbReference>
<keyword evidence="4 5" id="KW-0472">Membrane</keyword>
<evidence type="ECO:0000259" key="6">
    <source>
        <dbReference type="Pfam" id="PF13664"/>
    </source>
</evidence>
<feature type="non-terminal residue" evidence="7">
    <location>
        <position position="1"/>
    </location>
</feature>
<name>A0A3E2HN02_SCYLI</name>
<evidence type="ECO:0000256" key="2">
    <source>
        <dbReference type="ARBA" id="ARBA00022692"/>
    </source>
</evidence>
<dbReference type="GO" id="GO:0016020">
    <property type="term" value="C:membrane"/>
    <property type="evidence" value="ECO:0007669"/>
    <property type="project" value="UniProtKB-SubCell"/>
</dbReference>
<dbReference type="Proteomes" id="UP000258309">
    <property type="component" value="Unassembled WGS sequence"/>
</dbReference>
<dbReference type="PANTHER" id="PTHR23241:SF106">
    <property type="entry name" value="DUF4149 DOMAIN-CONTAINING PROTEIN"/>
    <property type="match status" value="1"/>
</dbReference>